<dbReference type="InterPro" id="IPR009097">
    <property type="entry name" value="Cyclic_Pdiesterase"/>
</dbReference>
<dbReference type="AlphaFoldDB" id="A0A0F9PTK6"/>
<dbReference type="Pfam" id="PF02834">
    <property type="entry name" value="LigT_PEase"/>
    <property type="match status" value="2"/>
</dbReference>
<sequence length="177" mass="19906">MRTFVAAEISSEEVLSSIKKFQSEFEISAKPVSLNNIHFTLLFLGEISEQVSAKVQDALNSIQFEEFDVRFQGIGAFPKASSPRVIWVGIDEIGAEHLKKLAFQVENTLSPSGFHSDKPFQPHVTIFRIKNKIGNISDKLKRYSTTKFGIQKISEIKFKQSVLTPDGPNYSDLQVIK</sequence>
<protein>
    <recommendedName>
        <fullName evidence="2">Phosphoesterase HXTX domain-containing protein</fullName>
    </recommendedName>
</protein>
<comment type="caution">
    <text evidence="3">The sequence shown here is derived from an EMBL/GenBank/DDBJ whole genome shotgun (WGS) entry which is preliminary data.</text>
</comment>
<feature type="domain" description="Phosphoesterase HXTX" evidence="2">
    <location>
        <begin position="90"/>
        <end position="168"/>
    </location>
</feature>
<dbReference type="InterPro" id="IPR004175">
    <property type="entry name" value="RNA_CPDase"/>
</dbReference>
<dbReference type="PANTHER" id="PTHR35561">
    <property type="entry name" value="RNA 2',3'-CYCLIC PHOSPHODIESTERASE"/>
    <property type="match status" value="1"/>
</dbReference>
<dbReference type="InterPro" id="IPR014051">
    <property type="entry name" value="Phosphoesterase_HXTX"/>
</dbReference>
<dbReference type="Gene3D" id="3.90.1140.10">
    <property type="entry name" value="Cyclic phosphodiesterase"/>
    <property type="match status" value="1"/>
</dbReference>
<evidence type="ECO:0000313" key="3">
    <source>
        <dbReference type="EMBL" id="KKN04391.1"/>
    </source>
</evidence>
<dbReference type="EMBL" id="LAZR01004927">
    <property type="protein sequence ID" value="KKN04391.1"/>
    <property type="molecule type" value="Genomic_DNA"/>
</dbReference>
<keyword evidence="1" id="KW-0378">Hydrolase</keyword>
<evidence type="ECO:0000259" key="2">
    <source>
        <dbReference type="Pfam" id="PF02834"/>
    </source>
</evidence>
<accession>A0A0F9PTK6</accession>
<gene>
    <name evidence="3" type="ORF">LCGC14_1098010</name>
</gene>
<dbReference type="SUPFAM" id="SSF55144">
    <property type="entry name" value="LigT-like"/>
    <property type="match status" value="1"/>
</dbReference>
<evidence type="ECO:0000256" key="1">
    <source>
        <dbReference type="ARBA" id="ARBA00022801"/>
    </source>
</evidence>
<dbReference type="GO" id="GO:0008664">
    <property type="term" value="F:RNA 2',3'-cyclic 3'-phosphodiesterase activity"/>
    <property type="evidence" value="ECO:0007669"/>
    <property type="project" value="InterPro"/>
</dbReference>
<dbReference type="NCBIfam" id="TIGR02258">
    <property type="entry name" value="2_5_ligase"/>
    <property type="match status" value="1"/>
</dbReference>
<dbReference type="GO" id="GO:0004113">
    <property type="term" value="F:2',3'-cyclic-nucleotide 3'-phosphodiesterase activity"/>
    <property type="evidence" value="ECO:0007669"/>
    <property type="project" value="InterPro"/>
</dbReference>
<organism evidence="3">
    <name type="scientific">marine sediment metagenome</name>
    <dbReference type="NCBI Taxonomy" id="412755"/>
    <lineage>
        <taxon>unclassified sequences</taxon>
        <taxon>metagenomes</taxon>
        <taxon>ecological metagenomes</taxon>
    </lineage>
</organism>
<feature type="non-terminal residue" evidence="3">
    <location>
        <position position="177"/>
    </location>
</feature>
<name>A0A0F9PTK6_9ZZZZ</name>
<feature type="domain" description="Phosphoesterase HXTX" evidence="2">
    <location>
        <begin position="11"/>
        <end position="87"/>
    </location>
</feature>
<reference evidence="3" key="1">
    <citation type="journal article" date="2015" name="Nature">
        <title>Complex archaea that bridge the gap between prokaryotes and eukaryotes.</title>
        <authorList>
            <person name="Spang A."/>
            <person name="Saw J.H."/>
            <person name="Jorgensen S.L."/>
            <person name="Zaremba-Niedzwiedzka K."/>
            <person name="Martijn J."/>
            <person name="Lind A.E."/>
            <person name="van Eijk R."/>
            <person name="Schleper C."/>
            <person name="Guy L."/>
            <person name="Ettema T.J."/>
        </authorList>
    </citation>
    <scope>NUCLEOTIDE SEQUENCE</scope>
</reference>
<dbReference type="HAMAP" id="MF_01940">
    <property type="entry name" value="RNA_CPDase"/>
    <property type="match status" value="1"/>
</dbReference>
<dbReference type="PANTHER" id="PTHR35561:SF1">
    <property type="entry name" value="RNA 2',3'-CYCLIC PHOSPHODIESTERASE"/>
    <property type="match status" value="1"/>
</dbReference>
<proteinExistence type="inferred from homology"/>